<dbReference type="AlphaFoldDB" id="A0A7Y6UN37"/>
<dbReference type="Gene3D" id="3.50.50.60">
    <property type="entry name" value="FAD/NAD(P)-binding domain"/>
    <property type="match status" value="1"/>
</dbReference>
<organism evidence="2 3">
    <name type="scientific">Ensifer oleiphilus</name>
    <dbReference type="NCBI Taxonomy" id="2742698"/>
    <lineage>
        <taxon>Bacteria</taxon>
        <taxon>Pseudomonadati</taxon>
        <taxon>Pseudomonadota</taxon>
        <taxon>Alphaproteobacteria</taxon>
        <taxon>Hyphomicrobiales</taxon>
        <taxon>Rhizobiaceae</taxon>
        <taxon>Sinorhizobium/Ensifer group</taxon>
        <taxon>Ensifer</taxon>
    </lineage>
</organism>
<dbReference type="RefSeq" id="WP_176353423.1">
    <property type="nucleotide sequence ID" value="NZ_JABWDU010000003.1"/>
</dbReference>
<name>A0A7Y6UN37_9HYPH</name>
<evidence type="ECO:0000256" key="1">
    <source>
        <dbReference type="ARBA" id="ARBA00006046"/>
    </source>
</evidence>
<evidence type="ECO:0000313" key="3">
    <source>
        <dbReference type="Proteomes" id="UP000520198"/>
    </source>
</evidence>
<dbReference type="Pfam" id="PF13450">
    <property type="entry name" value="NAD_binding_8"/>
    <property type="match status" value="1"/>
</dbReference>
<dbReference type="PANTHER" id="PTHR43734:SF1">
    <property type="entry name" value="PHYTOENE DESATURASE"/>
    <property type="match status" value="1"/>
</dbReference>
<protein>
    <submittedName>
        <fullName evidence="2">NAD(P)-binding protein</fullName>
    </submittedName>
</protein>
<comment type="caution">
    <text evidence="2">The sequence shown here is derived from an EMBL/GenBank/DDBJ whole genome shotgun (WGS) entry which is preliminary data.</text>
</comment>
<dbReference type="PANTHER" id="PTHR43734">
    <property type="entry name" value="PHYTOENE DESATURASE"/>
    <property type="match status" value="1"/>
</dbReference>
<gene>
    <name evidence="2" type="ORF">HT585_13470</name>
</gene>
<proteinExistence type="inferred from homology"/>
<dbReference type="SUPFAM" id="SSF51905">
    <property type="entry name" value="FAD/NAD(P)-binding domain"/>
    <property type="match status" value="1"/>
</dbReference>
<reference evidence="2 3" key="1">
    <citation type="submission" date="2020-06" db="EMBL/GenBank/DDBJ databases">
        <authorList>
            <person name="Grouzdev D.S."/>
        </authorList>
    </citation>
    <scope>NUCLEOTIDE SEQUENCE [LARGE SCALE GENOMIC DNA]</scope>
    <source>
        <strain evidence="2 3">HO-A22</strain>
    </source>
</reference>
<keyword evidence="3" id="KW-1185">Reference proteome</keyword>
<dbReference type="EMBL" id="JABWDU010000003">
    <property type="protein sequence ID" value="NVD39870.1"/>
    <property type="molecule type" value="Genomic_DNA"/>
</dbReference>
<dbReference type="Proteomes" id="UP000520198">
    <property type="component" value="Unassembled WGS sequence"/>
</dbReference>
<accession>A0A7Y6UN37</accession>
<dbReference type="InterPro" id="IPR036188">
    <property type="entry name" value="FAD/NAD-bd_sf"/>
</dbReference>
<evidence type="ECO:0000313" key="2">
    <source>
        <dbReference type="EMBL" id="NVD39870.1"/>
    </source>
</evidence>
<sequence>MTELVVIGAGVAGLVCAALARAQGASVTVIEAGPTAGGLWKSTAVEFGGRSHKLDAGLRLPVLSGTKSIDDAIFHRPDFKFSWVYYDGWPRESAITADSFNSESSCLDTTVLGTRLNVALDEMRATRPVENADNAEDYSLNWFGPTLTNGLVRDAVLGLFETELPELAPNAVKWFLPRRMIAGDHQATSILLNDEALAGRIAHARYSDLPKNSARQFLRPQGGGISTWINALQQSLAADGVTFLFNDAVQEIHRAPVTQRLERIVLRSGEVIRPAGVISTIAPALVARAMGVSPGTMPRFRHLQISHALVDRPVSHQAEYALNFNRHPAFFRAIFHDNIGDVAADSHIITFEHLVDELLPADLAGAALDECKRCGIIDARATVLGSHSDLYRNIIPVPTVDYGKATAQLKRDTLELIPNLRFVGRSAGTPFLDGIIQEAALAIKTTIGAEDYA</sequence>
<comment type="similarity">
    <text evidence="1">Belongs to the carotenoid/retinoid oxidoreductase family.</text>
</comment>